<protein>
    <recommendedName>
        <fullName evidence="4">Transcriptional regulator</fullName>
    </recommendedName>
</protein>
<dbReference type="RefSeq" id="WP_212492398.1">
    <property type="nucleotide sequence ID" value="NZ_JAFCJH010000007.1"/>
</dbReference>
<dbReference type="Proteomes" id="UP001315278">
    <property type="component" value="Unassembled WGS sequence"/>
</dbReference>
<accession>A0ABS5FG42</accession>
<keyword evidence="3" id="KW-1185">Reference proteome</keyword>
<organism evidence="2 3">
    <name type="scientific">Bradyrhizobium jicamae</name>
    <dbReference type="NCBI Taxonomy" id="280332"/>
    <lineage>
        <taxon>Bacteria</taxon>
        <taxon>Pseudomonadati</taxon>
        <taxon>Pseudomonadota</taxon>
        <taxon>Alphaproteobacteria</taxon>
        <taxon>Hyphomicrobiales</taxon>
        <taxon>Nitrobacteraceae</taxon>
        <taxon>Bradyrhizobium</taxon>
    </lineage>
</organism>
<evidence type="ECO:0000313" key="3">
    <source>
        <dbReference type="Proteomes" id="UP001315278"/>
    </source>
</evidence>
<feature type="region of interest" description="Disordered" evidence="1">
    <location>
        <begin position="1"/>
        <end position="20"/>
    </location>
</feature>
<evidence type="ECO:0000313" key="2">
    <source>
        <dbReference type="EMBL" id="MBR0795654.1"/>
    </source>
</evidence>
<gene>
    <name evidence="2" type="ORF">JQ615_09665</name>
</gene>
<evidence type="ECO:0000256" key="1">
    <source>
        <dbReference type="SAM" id="MobiDB-lite"/>
    </source>
</evidence>
<name>A0ABS5FG42_9BRAD</name>
<sequence length="121" mass="13617">MKTSQSKVSEKESRKRAGVKAKRLRRADYGLKLSNLFIEDLIDNEDLSLHLGVTASLYAESPKGVRKLIDAVLMQMCGITFATIIAAAEQNTTVLKAEVKYDYKRLPNLDVEELRQCLDEV</sequence>
<reference evidence="3" key="1">
    <citation type="journal article" date="2021" name="ISME J.">
        <title>Evolutionary origin and ecological implication of a unique nif island in free-living Bradyrhizobium lineages.</title>
        <authorList>
            <person name="Tao J."/>
        </authorList>
    </citation>
    <scope>NUCLEOTIDE SEQUENCE [LARGE SCALE GENOMIC DNA]</scope>
    <source>
        <strain evidence="3">SZCCT0434</strain>
    </source>
</reference>
<comment type="caution">
    <text evidence="2">The sequence shown here is derived from an EMBL/GenBank/DDBJ whole genome shotgun (WGS) entry which is preliminary data.</text>
</comment>
<proteinExistence type="predicted"/>
<dbReference type="EMBL" id="JAFCJH010000007">
    <property type="protein sequence ID" value="MBR0795654.1"/>
    <property type="molecule type" value="Genomic_DNA"/>
</dbReference>
<evidence type="ECO:0008006" key="4">
    <source>
        <dbReference type="Google" id="ProtNLM"/>
    </source>
</evidence>